<evidence type="ECO:0000313" key="2">
    <source>
        <dbReference type="Proteomes" id="UP000644115"/>
    </source>
</evidence>
<proteinExistence type="predicted"/>
<protein>
    <submittedName>
        <fullName evidence="1">Uncharacterized protein</fullName>
    </submittedName>
</protein>
<comment type="caution">
    <text evidence="1">The sequence shown here is derived from an EMBL/GenBank/DDBJ whole genome shotgun (WGS) entry which is preliminary data.</text>
</comment>
<dbReference type="Proteomes" id="UP000644115">
    <property type="component" value="Unassembled WGS sequence"/>
</dbReference>
<reference evidence="1" key="1">
    <citation type="submission" date="2020-08" db="EMBL/GenBank/DDBJ databases">
        <authorList>
            <person name="Liu C."/>
            <person name="Sun Q."/>
        </authorList>
    </citation>
    <scope>NUCLEOTIDE SEQUENCE</scope>
    <source>
        <strain evidence="1">BX16</strain>
    </source>
</reference>
<sequence>MTSSERTGNKYRISPELFSRDLEREREFGISDLRIYGYEAEAGMMRIAGEIFAENGITRELCLRCLVMDQAGDVLADAINEAYGDALVTSLILPELFFNGFPFVFEIYYEGARRPAHIRIIPEEEY</sequence>
<name>A0A923NCH6_9FIRM</name>
<accession>A0A923NCH6</accession>
<keyword evidence="2" id="KW-1185">Reference proteome</keyword>
<gene>
    <name evidence="1" type="ORF">H8876_06650</name>
</gene>
<dbReference type="RefSeq" id="WP_249287081.1">
    <property type="nucleotide sequence ID" value="NZ_JACRWC010000084.1"/>
</dbReference>
<organism evidence="1 2">
    <name type="scientific">Lentihominibacter faecis</name>
    <dbReference type="NCBI Taxonomy" id="2764712"/>
    <lineage>
        <taxon>Bacteria</taxon>
        <taxon>Bacillati</taxon>
        <taxon>Bacillota</taxon>
        <taxon>Clostridia</taxon>
        <taxon>Peptostreptococcales</taxon>
        <taxon>Anaerovoracaceae</taxon>
        <taxon>Lentihominibacter</taxon>
    </lineage>
</organism>
<dbReference type="AlphaFoldDB" id="A0A923NCH6"/>
<evidence type="ECO:0000313" key="1">
    <source>
        <dbReference type="EMBL" id="MBC5999676.1"/>
    </source>
</evidence>
<dbReference type="EMBL" id="JACRWC010000084">
    <property type="protein sequence ID" value="MBC5999676.1"/>
    <property type="molecule type" value="Genomic_DNA"/>
</dbReference>